<keyword evidence="3" id="KW-1185">Reference proteome</keyword>
<proteinExistence type="predicted"/>
<name>A0ABV6YLV8_UNCEI</name>
<feature type="transmembrane region" description="Helical" evidence="1">
    <location>
        <begin position="12"/>
        <end position="33"/>
    </location>
</feature>
<keyword evidence="1" id="KW-1133">Transmembrane helix</keyword>
<comment type="caution">
    <text evidence="2">The sequence shown here is derived from an EMBL/GenBank/DDBJ whole genome shotgun (WGS) entry which is preliminary data.</text>
</comment>
<gene>
    <name evidence="2" type="ORF">ACFL6M_06955</name>
</gene>
<keyword evidence="1" id="KW-0472">Membrane</keyword>
<evidence type="ECO:0000256" key="1">
    <source>
        <dbReference type="SAM" id="Phobius"/>
    </source>
</evidence>
<dbReference type="EMBL" id="JBHPKH010000123">
    <property type="protein sequence ID" value="MFC1573322.1"/>
    <property type="molecule type" value="Genomic_DNA"/>
</dbReference>
<evidence type="ECO:0000313" key="2">
    <source>
        <dbReference type="EMBL" id="MFC1573322.1"/>
    </source>
</evidence>
<protein>
    <submittedName>
        <fullName evidence="2">Uncharacterized protein</fullName>
    </submittedName>
</protein>
<keyword evidence="1" id="KW-0812">Transmembrane</keyword>
<organism evidence="2 3">
    <name type="scientific">Eiseniibacteriota bacterium</name>
    <dbReference type="NCBI Taxonomy" id="2212470"/>
    <lineage>
        <taxon>Bacteria</taxon>
        <taxon>Candidatus Eiseniibacteriota</taxon>
    </lineage>
</organism>
<evidence type="ECO:0000313" key="3">
    <source>
        <dbReference type="Proteomes" id="UP001593833"/>
    </source>
</evidence>
<accession>A0ABV6YLV8</accession>
<dbReference type="Proteomes" id="UP001593833">
    <property type="component" value="Unassembled WGS sequence"/>
</dbReference>
<sequence>MTFLRNHRDGIAAMDFLTVPTVTLQMLYVLFIIHLARRKILHIGVTLNPTAAWICRRLREIFPDDRASRY</sequence>
<reference evidence="2 3" key="1">
    <citation type="submission" date="2024-09" db="EMBL/GenBank/DDBJ databases">
        <authorList>
            <person name="D'Angelo T."/>
        </authorList>
    </citation>
    <scope>NUCLEOTIDE SEQUENCE [LARGE SCALE GENOMIC DNA]</scope>
    <source>
        <strain evidence="2">SAG AM-320-E07</strain>
    </source>
</reference>